<evidence type="ECO:0000259" key="2">
    <source>
        <dbReference type="Pfam" id="PF04695"/>
    </source>
</evidence>
<dbReference type="EMBL" id="JAAPAO010000523">
    <property type="protein sequence ID" value="KAF4657804.1"/>
    <property type="molecule type" value="Genomic_DNA"/>
</dbReference>
<evidence type="ECO:0000256" key="1">
    <source>
        <dbReference type="SAM" id="MobiDB-lite"/>
    </source>
</evidence>
<feature type="region of interest" description="Disordered" evidence="1">
    <location>
        <begin position="1"/>
        <end position="20"/>
    </location>
</feature>
<dbReference type="Gene3D" id="1.10.10.10">
    <property type="entry name" value="Winged helix-like DNA-binding domain superfamily/Winged helix DNA-binding domain"/>
    <property type="match status" value="1"/>
</dbReference>
<feature type="domain" description="PUB" evidence="3">
    <location>
        <begin position="277"/>
        <end position="333"/>
    </location>
</feature>
<evidence type="ECO:0008006" key="6">
    <source>
        <dbReference type="Google" id="ProtNLM"/>
    </source>
</evidence>
<dbReference type="SUPFAM" id="SSF143503">
    <property type="entry name" value="PUG domain-like"/>
    <property type="match status" value="1"/>
</dbReference>
<dbReference type="Pfam" id="PF04695">
    <property type="entry name" value="Pex14_N"/>
    <property type="match status" value="1"/>
</dbReference>
<dbReference type="AlphaFoldDB" id="A0A7J6LEX5"/>
<dbReference type="InterPro" id="IPR018997">
    <property type="entry name" value="PUB_domain"/>
</dbReference>
<feature type="compositionally biased region" description="Basic and acidic residues" evidence="1">
    <location>
        <begin position="365"/>
        <end position="374"/>
    </location>
</feature>
<protein>
    <recommendedName>
        <fullName evidence="6">PUB domain-containing protein</fullName>
    </recommendedName>
</protein>
<feature type="domain" description="Peroxisome membrane anchor protein Pex14p N-terminal" evidence="2">
    <location>
        <begin position="2"/>
        <end position="37"/>
    </location>
</feature>
<feature type="compositionally biased region" description="Basic and acidic residues" evidence="1">
    <location>
        <begin position="166"/>
        <end position="176"/>
    </location>
</feature>
<reference evidence="4 5" key="1">
    <citation type="submission" date="2020-04" db="EMBL/GenBank/DDBJ databases">
        <title>Perkinsus chesapeaki whole genome sequence.</title>
        <authorList>
            <person name="Bogema D.R."/>
        </authorList>
    </citation>
    <scope>NUCLEOTIDE SEQUENCE [LARGE SCALE GENOMIC DNA]</scope>
    <source>
        <strain evidence="4">ATCC PRA-425</strain>
    </source>
</reference>
<dbReference type="InterPro" id="IPR036339">
    <property type="entry name" value="PUB-like_dom_sf"/>
</dbReference>
<dbReference type="Pfam" id="PF09409">
    <property type="entry name" value="PUB"/>
    <property type="match status" value="1"/>
</dbReference>
<sequence>MAMKFLSDPRTIASTSSRAQKEQFLRTKGLTDAEISKRKLSKSDDKSCPDAAFQRLDVSLAMCSCNQCTDSHCGEFRKLSHRYFPPQQPLPPQEPAWLSLTKAVIGTGAALMAGWWLFNRSRQDRQHVARHRQEHVENVSVASERDKLLTELLARERQRGSGSGEVSDKSKEVEPKQEDRLMKMLEEMQKQQMKQHADLIMTLKEMTAARNGGVEQPRGSRKAGGIVLDDEEEYESIATPVEAEKCVEPQAQADSTVDKAVDLEALAEEMDDRMRGTVKMLLGNLIKNPKSDKFRRVNIRTPRFQAQLEESSLARKFMEQLGFREDGSYLVWSPLLSSNGVDELGEVKRALSLVSNESVANKESGTVEEKKSQASDDISAEESTASDTSKRSPLPWMSSAVAATAAQ</sequence>
<evidence type="ECO:0000259" key="3">
    <source>
        <dbReference type="Pfam" id="PF09409"/>
    </source>
</evidence>
<comment type="caution">
    <text evidence="4">The sequence shown here is derived from an EMBL/GenBank/DDBJ whole genome shotgun (WGS) entry which is preliminary data.</text>
</comment>
<evidence type="ECO:0000313" key="5">
    <source>
        <dbReference type="Proteomes" id="UP000591131"/>
    </source>
</evidence>
<dbReference type="Gene3D" id="1.20.58.2190">
    <property type="match status" value="1"/>
</dbReference>
<dbReference type="CDD" id="cd09212">
    <property type="entry name" value="PUB"/>
    <property type="match status" value="1"/>
</dbReference>
<dbReference type="OrthoDB" id="441517at2759"/>
<accession>A0A7J6LEX5</accession>
<feature type="region of interest" description="Disordered" evidence="1">
    <location>
        <begin position="155"/>
        <end position="176"/>
    </location>
</feature>
<dbReference type="InterPro" id="IPR006785">
    <property type="entry name" value="Pex14_N"/>
</dbReference>
<name>A0A7J6LEX5_PERCH</name>
<keyword evidence="5" id="KW-1185">Reference proteome</keyword>
<proteinExistence type="predicted"/>
<feature type="non-terminal residue" evidence="4">
    <location>
        <position position="407"/>
    </location>
</feature>
<organism evidence="4 5">
    <name type="scientific">Perkinsus chesapeaki</name>
    <name type="common">Clam parasite</name>
    <name type="synonym">Perkinsus andrewsi</name>
    <dbReference type="NCBI Taxonomy" id="330153"/>
    <lineage>
        <taxon>Eukaryota</taxon>
        <taxon>Sar</taxon>
        <taxon>Alveolata</taxon>
        <taxon>Perkinsozoa</taxon>
        <taxon>Perkinsea</taxon>
        <taxon>Perkinsida</taxon>
        <taxon>Perkinsidae</taxon>
        <taxon>Perkinsus</taxon>
    </lineage>
</organism>
<evidence type="ECO:0000313" key="4">
    <source>
        <dbReference type="EMBL" id="KAF4657804.1"/>
    </source>
</evidence>
<gene>
    <name evidence="4" type="ORF">FOL47_008305</name>
</gene>
<feature type="region of interest" description="Disordered" evidence="1">
    <location>
        <begin position="358"/>
        <end position="407"/>
    </location>
</feature>
<dbReference type="InterPro" id="IPR036388">
    <property type="entry name" value="WH-like_DNA-bd_sf"/>
</dbReference>
<dbReference type="Proteomes" id="UP000591131">
    <property type="component" value="Unassembled WGS sequence"/>
</dbReference>